<comment type="caution">
    <text evidence="2">The sequence shown here is derived from an EMBL/GenBank/DDBJ whole genome shotgun (WGS) entry which is preliminary data.</text>
</comment>
<organism evidence="2 3">
    <name type="scientific">Elysia crispata</name>
    <name type="common">lettuce slug</name>
    <dbReference type="NCBI Taxonomy" id="231223"/>
    <lineage>
        <taxon>Eukaryota</taxon>
        <taxon>Metazoa</taxon>
        <taxon>Spiralia</taxon>
        <taxon>Lophotrochozoa</taxon>
        <taxon>Mollusca</taxon>
        <taxon>Gastropoda</taxon>
        <taxon>Heterobranchia</taxon>
        <taxon>Euthyneura</taxon>
        <taxon>Panpulmonata</taxon>
        <taxon>Sacoglossa</taxon>
        <taxon>Placobranchoidea</taxon>
        <taxon>Plakobranchidae</taxon>
        <taxon>Elysia</taxon>
    </lineage>
</organism>
<sequence length="86" mass="8978">MFPLQALTSPSRGRVPSPSSYLALHGKSPPLAPTSPKQGPYLASPGYVPSPSPYLALTRLSPFPQPLPRPHTAKSLPPASTSPSHG</sequence>
<feature type="compositionally biased region" description="Low complexity" evidence="1">
    <location>
        <begin position="9"/>
        <end position="20"/>
    </location>
</feature>
<evidence type="ECO:0000313" key="3">
    <source>
        <dbReference type="Proteomes" id="UP001283361"/>
    </source>
</evidence>
<dbReference type="Proteomes" id="UP001283361">
    <property type="component" value="Unassembled WGS sequence"/>
</dbReference>
<feature type="region of interest" description="Disordered" evidence="1">
    <location>
        <begin position="1"/>
        <end position="45"/>
    </location>
</feature>
<evidence type="ECO:0000256" key="1">
    <source>
        <dbReference type="SAM" id="MobiDB-lite"/>
    </source>
</evidence>
<name>A0AAE0YLN9_9GAST</name>
<feature type="region of interest" description="Disordered" evidence="1">
    <location>
        <begin position="59"/>
        <end position="86"/>
    </location>
</feature>
<accession>A0AAE0YLN9</accession>
<reference evidence="2" key="1">
    <citation type="journal article" date="2023" name="G3 (Bethesda)">
        <title>A reference genome for the long-term kleptoplast-retaining sea slug Elysia crispata morphotype clarki.</title>
        <authorList>
            <person name="Eastman K.E."/>
            <person name="Pendleton A.L."/>
            <person name="Shaikh M.A."/>
            <person name="Suttiyut T."/>
            <person name="Ogas R."/>
            <person name="Tomko P."/>
            <person name="Gavelis G."/>
            <person name="Widhalm J.R."/>
            <person name="Wisecaver J.H."/>
        </authorList>
    </citation>
    <scope>NUCLEOTIDE SEQUENCE</scope>
    <source>
        <strain evidence="2">ECLA1</strain>
    </source>
</reference>
<proteinExistence type="predicted"/>
<dbReference type="AlphaFoldDB" id="A0AAE0YLN9"/>
<dbReference type="EMBL" id="JAWDGP010006034">
    <property type="protein sequence ID" value="KAK3748315.1"/>
    <property type="molecule type" value="Genomic_DNA"/>
</dbReference>
<protein>
    <submittedName>
        <fullName evidence="2">Uncharacterized protein</fullName>
    </submittedName>
</protein>
<keyword evidence="3" id="KW-1185">Reference proteome</keyword>
<gene>
    <name evidence="2" type="ORF">RRG08_020801</name>
</gene>
<evidence type="ECO:0000313" key="2">
    <source>
        <dbReference type="EMBL" id="KAK3748315.1"/>
    </source>
</evidence>